<dbReference type="Pfam" id="PF09414">
    <property type="entry name" value="RNA_ligase"/>
    <property type="match status" value="1"/>
</dbReference>
<dbReference type="InterPro" id="IPR003615">
    <property type="entry name" value="HNH_nuc"/>
</dbReference>
<dbReference type="PANTHER" id="PTHR43883:SF1">
    <property type="entry name" value="GLUCONOKINASE"/>
    <property type="match status" value="1"/>
</dbReference>
<dbReference type="Gene3D" id="1.10.30.50">
    <property type="match status" value="1"/>
</dbReference>
<protein>
    <submittedName>
        <fullName evidence="2">Putative RNA ligase</fullName>
    </submittedName>
</protein>
<sequence length="359" mass="41957">MKSSKPHSTICGCHGTDGKPLSRDEFREQGLIRDNHKCIFCGSTEKLSVHHIVERRLFSDCFGYHIENAGTVCDSCHLKCEQTVISCDEVREKVGAQKVVLPEYMYPDHQYDKWGNIILLNGKRMPGPLFYDESVQKVLSDGGVLDEFTHYYKYPRSYHHPLSAHKTEDDKTNYNISHHLVSDEIVITIKMDGENFAGYPDYCHARSIDSLDHESRAWAKNFHYQHIAYNIPEGMRYYAENLYAKHAIHYQDLDSYLYGFQVWDKDICLSWDDTKEWFELLGMTMVQEIYRGPYDEVVINDLFKQVVKAGHEGIVVRTTKSFHYSEFRNKLCKLVRANHIADGSNHWRFKRIVPNELRK</sequence>
<dbReference type="SUPFAM" id="SSF56091">
    <property type="entry name" value="DNA ligase/mRNA capping enzyme, catalytic domain"/>
    <property type="match status" value="1"/>
</dbReference>
<feature type="domain" description="RNA ligase" evidence="1">
    <location>
        <begin position="183"/>
        <end position="334"/>
    </location>
</feature>
<evidence type="ECO:0000313" key="3">
    <source>
        <dbReference type="Proteomes" id="UP000225947"/>
    </source>
</evidence>
<dbReference type="Gene3D" id="3.30.470.30">
    <property type="entry name" value="DNA ligase/mRNA capping enzyme"/>
    <property type="match status" value="1"/>
</dbReference>
<dbReference type="InterPro" id="IPR052732">
    <property type="entry name" value="Cell-binding_unc_protein"/>
</dbReference>
<dbReference type="CDD" id="cd00085">
    <property type="entry name" value="HNHc"/>
    <property type="match status" value="1"/>
</dbReference>
<reference evidence="3" key="1">
    <citation type="submission" date="2016-03" db="EMBL/GenBank/DDBJ databases">
        <title>Characterization of Acinetobacter baumannii phage vB_AbaM_ME3.</title>
        <authorList>
            <person name="Buttimer C.T.H."/>
            <person name="Elbreki M."/>
            <person name="Coffey A."/>
        </authorList>
    </citation>
    <scope>NUCLEOTIDE SEQUENCE [LARGE SCALE GENOMIC DNA]</scope>
</reference>
<dbReference type="PANTHER" id="PTHR43883">
    <property type="entry name" value="SLR0207 PROTEIN"/>
    <property type="match status" value="1"/>
</dbReference>
<evidence type="ECO:0000259" key="1">
    <source>
        <dbReference type="Pfam" id="PF09414"/>
    </source>
</evidence>
<keyword evidence="3" id="KW-1185">Reference proteome</keyword>
<dbReference type="GO" id="GO:0016874">
    <property type="term" value="F:ligase activity"/>
    <property type="evidence" value="ECO:0007669"/>
    <property type="project" value="UniProtKB-KW"/>
</dbReference>
<evidence type="ECO:0000313" key="2">
    <source>
        <dbReference type="EMBL" id="AND75422.1"/>
    </source>
</evidence>
<dbReference type="InterPro" id="IPR021122">
    <property type="entry name" value="RNA_ligase_dom_REL/Rnl2"/>
</dbReference>
<dbReference type="EMBL" id="KU935715">
    <property type="protein sequence ID" value="AND75422.1"/>
    <property type="molecule type" value="Genomic_DNA"/>
</dbReference>
<accession>A0A172Q0Q1</accession>
<organism evidence="2 3">
    <name type="scientific">Acinetobacter phage vB_AbaM_ME3</name>
    <dbReference type="NCBI Taxonomy" id="1837876"/>
    <lineage>
        <taxon>Viruses</taxon>
        <taxon>Duplodnaviria</taxon>
        <taxon>Heunggongvirae</taxon>
        <taxon>Uroviricota</taxon>
        <taxon>Caudoviricetes</taxon>
        <taxon>Metrivirus</taxon>
        <taxon>Metrivirus ME3</taxon>
    </lineage>
</organism>
<dbReference type="Proteomes" id="UP000225947">
    <property type="component" value="Segment"/>
</dbReference>
<gene>
    <name evidence="2" type="ORF">ME3_261</name>
</gene>
<keyword evidence="2" id="KW-0436">Ligase</keyword>
<proteinExistence type="predicted"/>
<name>A0A172Q0Q1_9CAUD</name>
<dbReference type="OrthoDB" id="24116at10239"/>